<proteinExistence type="inferred from homology"/>
<comment type="subcellular location">
    <subcellularLocation>
        <location evidence="1">Cytoplasm</location>
        <location evidence="1">Cytosol</location>
    </subcellularLocation>
</comment>
<dbReference type="InterPro" id="IPR029044">
    <property type="entry name" value="Nucleotide-diphossugar_trans"/>
</dbReference>
<dbReference type="GO" id="GO:0003743">
    <property type="term" value="F:translation initiation factor activity"/>
    <property type="evidence" value="ECO:0007669"/>
    <property type="project" value="UniProtKB-KW"/>
</dbReference>
<dbReference type="EMBL" id="JANBPY010001397">
    <property type="protein sequence ID" value="KAJ1960207.1"/>
    <property type="molecule type" value="Genomic_DNA"/>
</dbReference>
<evidence type="ECO:0000259" key="11">
    <source>
        <dbReference type="Pfam" id="PF25084"/>
    </source>
</evidence>
<evidence type="ECO:0000256" key="4">
    <source>
        <dbReference type="ARBA" id="ARBA00022540"/>
    </source>
</evidence>
<name>A0A9W8ASJ4_9FUNG</name>
<dbReference type="InterPro" id="IPR051960">
    <property type="entry name" value="eIF2B_gamma"/>
</dbReference>
<keyword evidence="3" id="KW-0963">Cytoplasm</keyword>
<feature type="domain" description="Nucleotidyl transferase" evidence="10">
    <location>
        <begin position="20"/>
        <end position="151"/>
    </location>
</feature>
<comment type="caution">
    <text evidence="12">The sequence shown here is derived from an EMBL/GenBank/DDBJ whole genome shotgun (WGS) entry which is preliminary data.</text>
</comment>
<evidence type="ECO:0000256" key="5">
    <source>
        <dbReference type="ARBA" id="ARBA00022917"/>
    </source>
</evidence>
<organism evidence="12 13">
    <name type="scientific">Dispira parvispora</name>
    <dbReference type="NCBI Taxonomy" id="1520584"/>
    <lineage>
        <taxon>Eukaryota</taxon>
        <taxon>Fungi</taxon>
        <taxon>Fungi incertae sedis</taxon>
        <taxon>Zoopagomycota</taxon>
        <taxon>Kickxellomycotina</taxon>
        <taxon>Dimargaritomycetes</taxon>
        <taxon>Dimargaritales</taxon>
        <taxon>Dimargaritaceae</taxon>
        <taxon>Dispira</taxon>
    </lineage>
</organism>
<accession>A0A9W8ASJ4</accession>
<evidence type="ECO:0000259" key="10">
    <source>
        <dbReference type="Pfam" id="PF00483"/>
    </source>
</evidence>
<dbReference type="PANTHER" id="PTHR45989:SF1">
    <property type="entry name" value="TRANSLATION INITIATION FACTOR EIF-2B SUBUNIT GAMMA"/>
    <property type="match status" value="1"/>
</dbReference>
<dbReference type="GO" id="GO:0005085">
    <property type="term" value="F:guanyl-nucleotide exchange factor activity"/>
    <property type="evidence" value="ECO:0007669"/>
    <property type="project" value="TreeGrafter"/>
</dbReference>
<evidence type="ECO:0000256" key="8">
    <source>
        <dbReference type="ARBA" id="ARBA00045373"/>
    </source>
</evidence>
<evidence type="ECO:0000256" key="2">
    <source>
        <dbReference type="ARBA" id="ARBA00007878"/>
    </source>
</evidence>
<evidence type="ECO:0000313" key="13">
    <source>
        <dbReference type="Proteomes" id="UP001150925"/>
    </source>
</evidence>
<keyword evidence="4 12" id="KW-0396">Initiation factor</keyword>
<keyword evidence="13" id="KW-1185">Reference proteome</keyword>
<dbReference type="Proteomes" id="UP001150925">
    <property type="component" value="Unassembled WGS sequence"/>
</dbReference>
<evidence type="ECO:0000256" key="6">
    <source>
        <dbReference type="ARBA" id="ARBA00044196"/>
    </source>
</evidence>
<gene>
    <name evidence="12" type="primary">GCD1</name>
    <name evidence="12" type="ORF">IWQ62_004313</name>
</gene>
<evidence type="ECO:0000256" key="9">
    <source>
        <dbReference type="ARBA" id="ARBA00046432"/>
    </source>
</evidence>
<evidence type="ECO:0000256" key="7">
    <source>
        <dbReference type="ARBA" id="ARBA00044229"/>
    </source>
</evidence>
<dbReference type="GO" id="GO:0005829">
    <property type="term" value="C:cytosol"/>
    <property type="evidence" value="ECO:0007669"/>
    <property type="project" value="UniProtKB-SubCell"/>
</dbReference>
<sequence length="451" mass="50627">MFLVDQTGTSKYQIVPEFQAVILAGNKGHLYPLATEDNVPKALLPVANRPMISYTLQWLEQTGIQDVIVVVCPSSETQLTHYLRTVYEGTANIDIVVMEEYYSTAEALRHISSRIFRDFVVMTCDTVLLSSPQPFFDAHRSANPALSALFFHPTKSEGGGGSTKDSEWPLYVGLDPREHQLLYLKQGERVKENLDIRTSLLENFQRFDLLTNLQDAHVYIFQRWVLDFILVQKHLPSIQKDVLPLLVKCQYRSALAEAEGLTEILKRAKANTKHIASVSQWTTKRSADPQNPALRCNIYVEPKEFVGRATSIPSYCDINKQISKMFTDQRTHPTAEVHMRSQVGADSMVGNETKLDERCSVKRSVIGAHCTIGKNVKIVNSILMDYVTIEDGVKLDGCVLCNNVKIMTKAQLKDCEVGAGLVVDPNAQAKNERIVSSFVEGEEQDMQINFA</sequence>
<dbReference type="Pfam" id="PF00483">
    <property type="entry name" value="NTP_transferase"/>
    <property type="match status" value="1"/>
</dbReference>
<dbReference type="SUPFAM" id="SSF53448">
    <property type="entry name" value="Nucleotide-diphospho-sugar transferases"/>
    <property type="match status" value="1"/>
</dbReference>
<reference evidence="12" key="1">
    <citation type="submission" date="2022-07" db="EMBL/GenBank/DDBJ databases">
        <title>Phylogenomic reconstructions and comparative analyses of Kickxellomycotina fungi.</title>
        <authorList>
            <person name="Reynolds N.K."/>
            <person name="Stajich J.E."/>
            <person name="Barry K."/>
            <person name="Grigoriev I.V."/>
            <person name="Crous P."/>
            <person name="Smith M.E."/>
        </authorList>
    </citation>
    <scope>NUCLEOTIDE SEQUENCE</scope>
    <source>
        <strain evidence="12">RSA 1196</strain>
    </source>
</reference>
<dbReference type="CDD" id="cd04652">
    <property type="entry name" value="LbH_eIF2B_gamma_C"/>
    <property type="match status" value="1"/>
</dbReference>
<evidence type="ECO:0000256" key="1">
    <source>
        <dbReference type="ARBA" id="ARBA00004514"/>
    </source>
</evidence>
<keyword evidence="5" id="KW-0648">Protein biosynthesis</keyword>
<dbReference type="InterPro" id="IPR056764">
    <property type="entry name" value="LbH_EIF2B3/5"/>
</dbReference>
<dbReference type="GO" id="GO:0005851">
    <property type="term" value="C:eukaryotic translation initiation factor 2B complex"/>
    <property type="evidence" value="ECO:0007669"/>
    <property type="project" value="TreeGrafter"/>
</dbReference>
<dbReference type="InterPro" id="IPR005835">
    <property type="entry name" value="NTP_transferase_dom"/>
</dbReference>
<dbReference type="Gene3D" id="2.160.10.10">
    <property type="entry name" value="Hexapeptide repeat proteins"/>
    <property type="match status" value="1"/>
</dbReference>
<dbReference type="GO" id="GO:0002183">
    <property type="term" value="P:cytoplasmic translational initiation"/>
    <property type="evidence" value="ECO:0007669"/>
    <property type="project" value="TreeGrafter"/>
</dbReference>
<evidence type="ECO:0000256" key="3">
    <source>
        <dbReference type="ARBA" id="ARBA00022490"/>
    </source>
</evidence>
<comment type="function">
    <text evidence="8">Acts as a component of the translation initiation factor 2B (eIF2B) complex, which catalyzes the exchange of GDP for GTP on the eukaryotic initiation factor 2 (eIF2) complex gamma subunit. Its guanine nucleotide exchange factor activity is repressed when bound to eIF2 complex phosphorylated on the alpha subunit, thereby limiting the amount of methionyl-initiator methionine tRNA available to the ribosome and consequently global translation is repressed.</text>
</comment>
<dbReference type="Gene3D" id="3.90.550.10">
    <property type="entry name" value="Spore Coat Polysaccharide Biosynthesis Protein SpsA, Chain A"/>
    <property type="match status" value="1"/>
</dbReference>
<dbReference type="CDD" id="cd04198">
    <property type="entry name" value="eIF-2B_gamma_N"/>
    <property type="match status" value="1"/>
</dbReference>
<dbReference type="OrthoDB" id="10250549at2759"/>
<feature type="domain" description="EIF2B subunit epsilon/gamma LbH" evidence="11">
    <location>
        <begin position="335"/>
        <end position="427"/>
    </location>
</feature>
<dbReference type="PANTHER" id="PTHR45989">
    <property type="entry name" value="TRANSLATION INITIATION FACTOR EIF-2B SUBUNIT GAMMA"/>
    <property type="match status" value="1"/>
</dbReference>
<evidence type="ECO:0000313" key="12">
    <source>
        <dbReference type="EMBL" id="KAJ1960207.1"/>
    </source>
</evidence>
<dbReference type="AlphaFoldDB" id="A0A9W8ASJ4"/>
<comment type="subunit">
    <text evidence="9">Component of the translation initiation factor 2B (eIF2B) complex which is a heterodecamer of two sets of five different subunits: alpha, beta, gamma, delta and epsilon. Subunits alpha, beta and delta comprise a regulatory subcomplex and subunits epsilon and gamma comprise a catalytic subcomplex. Within the complex, the hexameric regulatory complex resides at the center, with the two heterodimeric catalytic subcomplexes bound on opposite sides.</text>
</comment>
<comment type="similarity">
    <text evidence="2">Belongs to the eIF-2B gamma/epsilon subunits family.</text>
</comment>
<dbReference type="Pfam" id="PF25084">
    <property type="entry name" value="LbH_EIF2B"/>
    <property type="match status" value="1"/>
</dbReference>
<protein>
    <recommendedName>
        <fullName evidence="6">Translation initiation factor eIF2B subunit gamma</fullName>
    </recommendedName>
    <alternativeName>
        <fullName evidence="7">eIF2B GDP-GTP exchange factor subunit gamma</fullName>
    </alternativeName>
</protein>